<feature type="compositionally biased region" description="Basic and acidic residues" evidence="1">
    <location>
        <begin position="54"/>
        <end position="68"/>
    </location>
</feature>
<sequence length="243" mass="26760">NTRARTKTESATNSTSNSIHSEHDVEEKRPQPLPERNASRHISFSPMTSGGRVWDVKDYRDDREKRDFPGQMPGFTPTTASAHESSQTFPYKPLTLTNIYPLPTPPLSPDYPSQTTSTTNTVYSSPQTPTNANQFLPSSHSRTHTPSDSLSSQSISTPYQSVSFPPLTPIANSSESYHPPSLCMPPSSELSKSQIDDVSEWSASTSAALSWLSGNDNDDNGNSKGENKREKAGKTERARKRWG</sequence>
<reference evidence="2" key="1">
    <citation type="submission" date="2021-06" db="EMBL/GenBank/DDBJ databases">
        <authorList>
            <person name="Kallberg Y."/>
            <person name="Tangrot J."/>
            <person name="Rosling A."/>
        </authorList>
    </citation>
    <scope>NUCLEOTIDE SEQUENCE</scope>
    <source>
        <strain evidence="2">BR232B</strain>
    </source>
</reference>
<organism evidence="2 3">
    <name type="scientific">Paraglomus brasilianum</name>
    <dbReference type="NCBI Taxonomy" id="144538"/>
    <lineage>
        <taxon>Eukaryota</taxon>
        <taxon>Fungi</taxon>
        <taxon>Fungi incertae sedis</taxon>
        <taxon>Mucoromycota</taxon>
        <taxon>Glomeromycotina</taxon>
        <taxon>Glomeromycetes</taxon>
        <taxon>Paraglomerales</taxon>
        <taxon>Paraglomeraceae</taxon>
        <taxon>Paraglomus</taxon>
    </lineage>
</organism>
<dbReference type="AlphaFoldDB" id="A0A9N9DDD1"/>
<feature type="compositionally biased region" description="Basic and acidic residues" evidence="1">
    <location>
        <begin position="225"/>
        <end position="236"/>
    </location>
</feature>
<keyword evidence="3" id="KW-1185">Reference proteome</keyword>
<feature type="compositionally biased region" description="Polar residues" evidence="1">
    <location>
        <begin position="76"/>
        <end position="87"/>
    </location>
</feature>
<feature type="compositionally biased region" description="Basic and acidic residues" evidence="1">
    <location>
        <begin position="20"/>
        <end position="30"/>
    </location>
</feature>
<comment type="caution">
    <text evidence="2">The sequence shown here is derived from an EMBL/GenBank/DDBJ whole genome shotgun (WGS) entry which is preliminary data.</text>
</comment>
<dbReference type="Proteomes" id="UP000789739">
    <property type="component" value="Unassembled WGS sequence"/>
</dbReference>
<evidence type="ECO:0000313" key="3">
    <source>
        <dbReference type="Proteomes" id="UP000789739"/>
    </source>
</evidence>
<evidence type="ECO:0000256" key="1">
    <source>
        <dbReference type="SAM" id="MobiDB-lite"/>
    </source>
</evidence>
<accession>A0A9N9DDD1</accession>
<feature type="region of interest" description="Disordered" evidence="1">
    <location>
        <begin position="101"/>
        <end position="243"/>
    </location>
</feature>
<protein>
    <submittedName>
        <fullName evidence="2">5022_t:CDS:1</fullName>
    </submittedName>
</protein>
<proteinExistence type="predicted"/>
<dbReference type="OrthoDB" id="10617389at2759"/>
<feature type="compositionally biased region" description="Polar residues" evidence="1">
    <location>
        <begin position="1"/>
        <end position="19"/>
    </location>
</feature>
<feature type="compositionally biased region" description="Polar residues" evidence="1">
    <location>
        <begin position="114"/>
        <end position="163"/>
    </location>
</feature>
<feature type="compositionally biased region" description="Low complexity" evidence="1">
    <location>
        <begin position="200"/>
        <end position="224"/>
    </location>
</feature>
<feature type="region of interest" description="Disordered" evidence="1">
    <location>
        <begin position="1"/>
        <end position="87"/>
    </location>
</feature>
<gene>
    <name evidence="2" type="ORF">PBRASI_LOCUS9506</name>
</gene>
<name>A0A9N9DDD1_9GLOM</name>
<feature type="non-terminal residue" evidence="2">
    <location>
        <position position="1"/>
    </location>
</feature>
<dbReference type="EMBL" id="CAJVPI010002111">
    <property type="protein sequence ID" value="CAG8635938.1"/>
    <property type="molecule type" value="Genomic_DNA"/>
</dbReference>
<evidence type="ECO:0000313" key="2">
    <source>
        <dbReference type="EMBL" id="CAG8635938.1"/>
    </source>
</evidence>